<dbReference type="Proteomes" id="UP001642409">
    <property type="component" value="Unassembled WGS sequence"/>
</dbReference>
<dbReference type="Gene3D" id="3.80.10.10">
    <property type="entry name" value="Ribonuclease Inhibitor"/>
    <property type="match status" value="1"/>
</dbReference>
<dbReference type="EMBL" id="CAXDID020000146">
    <property type="protein sequence ID" value="CAL6040625.1"/>
    <property type="molecule type" value="Genomic_DNA"/>
</dbReference>
<organism evidence="1">
    <name type="scientific">Hexamita inflata</name>
    <dbReference type="NCBI Taxonomy" id="28002"/>
    <lineage>
        <taxon>Eukaryota</taxon>
        <taxon>Metamonada</taxon>
        <taxon>Diplomonadida</taxon>
        <taxon>Hexamitidae</taxon>
        <taxon>Hexamitinae</taxon>
        <taxon>Hexamita</taxon>
    </lineage>
</organism>
<keyword evidence="3" id="KW-1185">Reference proteome</keyword>
<dbReference type="InterPro" id="IPR032675">
    <property type="entry name" value="LRR_dom_sf"/>
</dbReference>
<accession>A0AA86UIM6</accession>
<dbReference type="EMBL" id="CATOUU010000924">
    <property type="protein sequence ID" value="CAI9959785.1"/>
    <property type="molecule type" value="Genomic_DNA"/>
</dbReference>
<evidence type="ECO:0000313" key="1">
    <source>
        <dbReference type="EMBL" id="CAI9959785.1"/>
    </source>
</evidence>
<gene>
    <name evidence="2" type="ORF">HINF_LOCUS38424</name>
    <name evidence="1" type="ORF">HINF_LOCUS47430</name>
</gene>
<dbReference type="AlphaFoldDB" id="A0AA86UIM6"/>
<evidence type="ECO:0000313" key="2">
    <source>
        <dbReference type="EMBL" id="CAL6040625.1"/>
    </source>
</evidence>
<reference evidence="2 3" key="2">
    <citation type="submission" date="2024-07" db="EMBL/GenBank/DDBJ databases">
        <authorList>
            <person name="Akdeniz Z."/>
        </authorList>
    </citation>
    <scope>NUCLEOTIDE SEQUENCE [LARGE SCALE GENOMIC DNA]</scope>
</reference>
<reference evidence="1" key="1">
    <citation type="submission" date="2023-06" db="EMBL/GenBank/DDBJ databases">
        <authorList>
            <person name="Kurt Z."/>
        </authorList>
    </citation>
    <scope>NUCLEOTIDE SEQUENCE</scope>
</reference>
<dbReference type="SUPFAM" id="SSF52047">
    <property type="entry name" value="RNI-like"/>
    <property type="match status" value="1"/>
</dbReference>
<protein>
    <submittedName>
        <fullName evidence="1">Leucine-rich repeat domain superfamily</fullName>
    </submittedName>
    <submittedName>
        <fullName evidence="2">Leucine-rich_repeat domain superfamily</fullName>
    </submittedName>
</protein>
<sequence length="264" mass="31006">MTEKKENALNEEYDAKMTRKYESKIIYGNLKIIIDPEVTNLRFLEKFDISTLNLYISSDISVKLRSKTLKELTVSNFRDDDDVQQQRLNVDDLELENLEVLDLENNKLVNDQLYNLAKFKKLHSLNVSENKVDLTHIHSATNLTKLSMQRCGLKNIDQISWLINLKEIDFSLNRDMDLYYQVNYAKLKVQQNQLCDTAVQQILIKSHSQLIQKFLTWLLIICQLSIRQVHWQIQKTQIQVKTIILTIILTQLPQRTQLASQNQI</sequence>
<name>A0AA86UIM6_9EUKA</name>
<proteinExistence type="predicted"/>
<comment type="caution">
    <text evidence="1">The sequence shown here is derived from an EMBL/GenBank/DDBJ whole genome shotgun (WGS) entry which is preliminary data.</text>
</comment>
<evidence type="ECO:0000313" key="3">
    <source>
        <dbReference type="Proteomes" id="UP001642409"/>
    </source>
</evidence>